<evidence type="ECO:0000313" key="2">
    <source>
        <dbReference type="EMBL" id="PBB05729.1"/>
    </source>
</evidence>
<feature type="domain" description="Regulatory protein YycH" evidence="1">
    <location>
        <begin position="4"/>
        <end position="432"/>
    </location>
</feature>
<dbReference type="CDD" id="cd15787">
    <property type="entry name" value="YycH_N"/>
    <property type="match status" value="1"/>
</dbReference>
<evidence type="ECO:0000259" key="1">
    <source>
        <dbReference type="Pfam" id="PF07435"/>
    </source>
</evidence>
<comment type="caution">
    <text evidence="2">The sequence shown here is derived from an EMBL/GenBank/DDBJ whole genome shotgun (WGS) entry which is preliminary data.</text>
</comment>
<organism evidence="2 3">
    <name type="scientific">Salimicrobium humidisoli</name>
    <dbReference type="NCBI Taxonomy" id="2029857"/>
    <lineage>
        <taxon>Bacteria</taxon>
        <taxon>Bacillati</taxon>
        <taxon>Bacillota</taxon>
        <taxon>Bacilli</taxon>
        <taxon>Bacillales</taxon>
        <taxon>Bacillaceae</taxon>
        <taxon>Salimicrobium</taxon>
    </lineage>
</organism>
<gene>
    <name evidence="2" type="ORF">CKW00_06935</name>
</gene>
<dbReference type="EMBL" id="NSGH01000009">
    <property type="protein sequence ID" value="PBB05729.1"/>
    <property type="molecule type" value="Genomic_DNA"/>
</dbReference>
<name>A0ABX4HRB5_9BACI</name>
<protein>
    <recommendedName>
        <fullName evidence="1">Regulatory protein YycH domain-containing protein</fullName>
    </recommendedName>
</protein>
<dbReference type="Proteomes" id="UP000217561">
    <property type="component" value="Unassembled WGS sequence"/>
</dbReference>
<dbReference type="Gene3D" id="3.10.450.310">
    <property type="match status" value="1"/>
</dbReference>
<accession>A0ABX4HRB5</accession>
<reference evidence="2 3" key="1">
    <citation type="submission" date="2017-08" db="EMBL/GenBank/DDBJ databases">
        <title>Salimicrobium alkalisoli sp. nov., isolated from saline alkaline soil.</title>
        <authorList>
            <person name="Zhang G."/>
            <person name="Xiong Q."/>
        </authorList>
    </citation>
    <scope>NUCLEOTIDE SEQUENCE [LARGE SCALE GENOMIC DNA]</scope>
    <source>
        <strain evidence="2 3">WN024</strain>
    </source>
</reference>
<evidence type="ECO:0000313" key="3">
    <source>
        <dbReference type="Proteomes" id="UP000217561"/>
    </source>
</evidence>
<dbReference type="Gene3D" id="3.30.310.160">
    <property type="entry name" value="YycH protein, domain 2"/>
    <property type="match status" value="1"/>
</dbReference>
<keyword evidence="3" id="KW-1185">Reference proteome</keyword>
<proteinExistence type="predicted"/>
<dbReference type="Pfam" id="PF07435">
    <property type="entry name" value="YycH"/>
    <property type="match status" value="1"/>
</dbReference>
<dbReference type="RefSeq" id="WP_095821959.1">
    <property type="nucleotide sequence ID" value="NZ_NSGH01000009.1"/>
</dbReference>
<dbReference type="InterPro" id="IPR042274">
    <property type="entry name" value="YycH/YycI_2"/>
</dbReference>
<sequence length="445" mass="50674">MSREAIKTIILIILVAFSLLLTLALWNYQPNLETVDQGDGLIEETDIGGSEKNVRKLLAPEQIIYHNDGTHYGYKNQEYIEEAYRRMQYWSLFNISVSEAEIPEEEGSLEIIFPSTLNSESIRNIFPIENQEVTLPSLSFDRAFVQWKGGEAEIRFLTPEGGQMLEASIRPGDMTAITQEVDDDSMWEEHTMFQQDEDRRIYLPAERKEVPKDVVVTETLPSKPLKNVLFEDPTVVKQFPLSGGDLRHSDGLSRMDLIAGQKKMRYLNLVTENSSQSTSAFNPEEVLQESVSFVNNHYGFTDPFRVRNVRSAYGDVSFDMYYNNRPILKDSENFTGINVRFEEGILQEYKRPMVSINPYQSEADAPGENQVSTLVSGKTVETVIIDSPKYDKGEITDIEIGYKLVSQGGGFSNYYDLIPAWFIQVNDEWKELKDVDTTVRRGGGV</sequence>
<dbReference type="InterPro" id="IPR009996">
    <property type="entry name" value="YycH"/>
</dbReference>